<keyword evidence="2" id="KW-1185">Reference proteome</keyword>
<protein>
    <submittedName>
        <fullName evidence="1">Uncharacterized protein</fullName>
    </submittedName>
</protein>
<dbReference type="EMBL" id="LXQA010270570">
    <property type="protein sequence ID" value="MCI39696.1"/>
    <property type="molecule type" value="Genomic_DNA"/>
</dbReference>
<comment type="caution">
    <text evidence="1">The sequence shown here is derived from an EMBL/GenBank/DDBJ whole genome shotgun (WGS) entry which is preliminary data.</text>
</comment>
<proteinExistence type="predicted"/>
<organism evidence="1 2">
    <name type="scientific">Trifolium medium</name>
    <dbReference type="NCBI Taxonomy" id="97028"/>
    <lineage>
        <taxon>Eukaryota</taxon>
        <taxon>Viridiplantae</taxon>
        <taxon>Streptophyta</taxon>
        <taxon>Embryophyta</taxon>
        <taxon>Tracheophyta</taxon>
        <taxon>Spermatophyta</taxon>
        <taxon>Magnoliopsida</taxon>
        <taxon>eudicotyledons</taxon>
        <taxon>Gunneridae</taxon>
        <taxon>Pentapetalae</taxon>
        <taxon>rosids</taxon>
        <taxon>fabids</taxon>
        <taxon>Fabales</taxon>
        <taxon>Fabaceae</taxon>
        <taxon>Papilionoideae</taxon>
        <taxon>50 kb inversion clade</taxon>
        <taxon>NPAAA clade</taxon>
        <taxon>Hologalegina</taxon>
        <taxon>IRL clade</taxon>
        <taxon>Trifolieae</taxon>
        <taxon>Trifolium</taxon>
    </lineage>
</organism>
<sequence>MTYGSEAVTTGNDSSADRDGVKLRKLFSCAFTGAINFNW</sequence>
<name>A0A392RVU7_9FABA</name>
<dbReference type="AlphaFoldDB" id="A0A392RVU7"/>
<accession>A0A392RVU7</accession>
<evidence type="ECO:0000313" key="1">
    <source>
        <dbReference type="EMBL" id="MCI39696.1"/>
    </source>
</evidence>
<dbReference type="Proteomes" id="UP000265520">
    <property type="component" value="Unassembled WGS sequence"/>
</dbReference>
<evidence type="ECO:0000313" key="2">
    <source>
        <dbReference type="Proteomes" id="UP000265520"/>
    </source>
</evidence>
<reference evidence="1 2" key="1">
    <citation type="journal article" date="2018" name="Front. Plant Sci.">
        <title>Red Clover (Trifolium pratense) and Zigzag Clover (T. medium) - A Picture of Genomic Similarities and Differences.</title>
        <authorList>
            <person name="Dluhosova J."/>
            <person name="Istvanek J."/>
            <person name="Nedelnik J."/>
            <person name="Repkova J."/>
        </authorList>
    </citation>
    <scope>NUCLEOTIDE SEQUENCE [LARGE SCALE GENOMIC DNA]</scope>
    <source>
        <strain evidence="2">cv. 10/8</strain>
        <tissue evidence="1">Leaf</tissue>
    </source>
</reference>
<feature type="non-terminal residue" evidence="1">
    <location>
        <position position="39"/>
    </location>
</feature>